<feature type="transmembrane region" description="Helical" evidence="1">
    <location>
        <begin position="6"/>
        <end position="22"/>
    </location>
</feature>
<dbReference type="Proteomes" id="UP000607311">
    <property type="component" value="Unassembled WGS sequence"/>
</dbReference>
<comment type="caution">
    <text evidence="2">The sequence shown here is derived from an EMBL/GenBank/DDBJ whole genome shotgun (WGS) entry which is preliminary data.</text>
</comment>
<keyword evidence="3" id="KW-1185">Reference proteome</keyword>
<feature type="transmembrane region" description="Helical" evidence="1">
    <location>
        <begin position="65"/>
        <end position="83"/>
    </location>
</feature>
<feature type="transmembrane region" description="Helical" evidence="1">
    <location>
        <begin position="132"/>
        <end position="155"/>
    </location>
</feature>
<sequence length="165" mass="17282">MTEVAGTLIGTFLIGIFFYLDSDLHKTRQGAAAADRYLRSGVRWVFLVLAVPLIVSLTLAGLEPIWGALTFIALSALLVAATADTTHRIVARGSSAISTAFVVNEIISTAAVAVLVTLPWVLGGWVPPPSAFVPSLLLALGSGFFSTVALVMTLFGPARQDDTPA</sequence>
<evidence type="ECO:0000313" key="2">
    <source>
        <dbReference type="EMBL" id="GIJ34775.1"/>
    </source>
</evidence>
<evidence type="ECO:0000256" key="1">
    <source>
        <dbReference type="SAM" id="Phobius"/>
    </source>
</evidence>
<keyword evidence="1" id="KW-1133">Transmembrane helix</keyword>
<protein>
    <submittedName>
        <fullName evidence="2">Uncharacterized protein</fullName>
    </submittedName>
</protein>
<proteinExistence type="predicted"/>
<keyword evidence="1" id="KW-0472">Membrane</keyword>
<gene>
    <name evidence="2" type="ORF">Vse01_39230</name>
</gene>
<accession>A0A9W5XKW3</accession>
<reference evidence="2" key="1">
    <citation type="submission" date="2021-01" db="EMBL/GenBank/DDBJ databases">
        <title>Whole genome shotgun sequence of Verrucosispora sediminis NBRC 107745.</title>
        <authorList>
            <person name="Komaki H."/>
            <person name="Tamura T."/>
        </authorList>
    </citation>
    <scope>NUCLEOTIDE SEQUENCE</scope>
    <source>
        <strain evidence="2">NBRC 107745</strain>
    </source>
</reference>
<name>A0A9W5XKW3_9ACTN</name>
<dbReference type="RefSeq" id="WP_204019257.1">
    <property type="nucleotide sequence ID" value="NZ_BOPD01000024.1"/>
</dbReference>
<keyword evidence="1" id="KW-0812">Transmembrane</keyword>
<evidence type="ECO:0000313" key="3">
    <source>
        <dbReference type="Proteomes" id="UP000607311"/>
    </source>
</evidence>
<dbReference type="AlphaFoldDB" id="A0A9W5XKW3"/>
<feature type="transmembrane region" description="Helical" evidence="1">
    <location>
        <begin position="95"/>
        <end position="120"/>
    </location>
</feature>
<feature type="transmembrane region" description="Helical" evidence="1">
    <location>
        <begin position="42"/>
        <end position="59"/>
    </location>
</feature>
<organism evidence="2 3">
    <name type="scientific">Micromonospora sediminimaris</name>
    <dbReference type="NCBI Taxonomy" id="547162"/>
    <lineage>
        <taxon>Bacteria</taxon>
        <taxon>Bacillati</taxon>
        <taxon>Actinomycetota</taxon>
        <taxon>Actinomycetes</taxon>
        <taxon>Micromonosporales</taxon>
        <taxon>Micromonosporaceae</taxon>
        <taxon>Micromonospora</taxon>
    </lineage>
</organism>
<dbReference type="EMBL" id="BOPD01000024">
    <property type="protein sequence ID" value="GIJ34775.1"/>
    <property type="molecule type" value="Genomic_DNA"/>
</dbReference>